<protein>
    <submittedName>
        <fullName evidence="1">Uncharacterized protein</fullName>
    </submittedName>
</protein>
<dbReference type="EMBL" id="QLLL01000006">
    <property type="protein sequence ID" value="RAJ02348.1"/>
    <property type="molecule type" value="Genomic_DNA"/>
</dbReference>
<name>A0A327QEP8_9BACT</name>
<comment type="caution">
    <text evidence="1">The sequence shown here is derived from an EMBL/GenBank/DDBJ whole genome shotgun (WGS) entry which is preliminary data.</text>
</comment>
<accession>A0A327QEP8</accession>
<organism evidence="1 2">
    <name type="scientific">Chitinophaga skermanii</name>
    <dbReference type="NCBI Taxonomy" id="331697"/>
    <lineage>
        <taxon>Bacteria</taxon>
        <taxon>Pseudomonadati</taxon>
        <taxon>Bacteroidota</taxon>
        <taxon>Chitinophagia</taxon>
        <taxon>Chitinophagales</taxon>
        <taxon>Chitinophagaceae</taxon>
        <taxon>Chitinophaga</taxon>
    </lineage>
</organism>
<gene>
    <name evidence="1" type="ORF">LX64_03360</name>
</gene>
<dbReference type="AlphaFoldDB" id="A0A327QEP8"/>
<sequence>MQILLSLLIPIITTYHVNLDNSKKYAFTDTLYVVPLTHQQYKQADYKLVSVCELDSNGIEIKSARRILLTQKNKVVASISLPVPDEEVKNFSVHKVGERANSFFIGIDWGGGNYYYEREFNFAFDGKQFVLTSVKMISYVFDTGKTSTRNKKITPPIPVNKFVMMPFIENE</sequence>
<evidence type="ECO:0000313" key="2">
    <source>
        <dbReference type="Proteomes" id="UP000249547"/>
    </source>
</evidence>
<proteinExistence type="predicted"/>
<evidence type="ECO:0000313" key="1">
    <source>
        <dbReference type="EMBL" id="RAJ02348.1"/>
    </source>
</evidence>
<dbReference type="OrthoDB" id="10011328at2"/>
<reference evidence="1 2" key="1">
    <citation type="submission" date="2018-06" db="EMBL/GenBank/DDBJ databases">
        <title>Genomic Encyclopedia of Archaeal and Bacterial Type Strains, Phase II (KMG-II): from individual species to whole genera.</title>
        <authorList>
            <person name="Goeker M."/>
        </authorList>
    </citation>
    <scope>NUCLEOTIDE SEQUENCE [LARGE SCALE GENOMIC DNA]</scope>
    <source>
        <strain evidence="1 2">DSM 23857</strain>
    </source>
</reference>
<dbReference type="Proteomes" id="UP000249547">
    <property type="component" value="Unassembled WGS sequence"/>
</dbReference>
<keyword evidence="2" id="KW-1185">Reference proteome</keyword>
<dbReference type="RefSeq" id="WP_111598796.1">
    <property type="nucleotide sequence ID" value="NZ_QLLL01000006.1"/>
</dbReference>